<reference evidence="2" key="2">
    <citation type="submission" date="2021-03" db="UniProtKB">
        <authorList>
            <consortium name="EnsemblPlants"/>
        </authorList>
    </citation>
    <scope>IDENTIFICATION</scope>
</reference>
<dbReference type="PROSITE" id="PS51257">
    <property type="entry name" value="PROKAR_LIPOPROTEIN"/>
    <property type="match status" value="1"/>
</dbReference>
<evidence type="ECO:0000313" key="2">
    <source>
        <dbReference type="EnsemblPlants" id="AUR62031298-RA:cds"/>
    </source>
</evidence>
<accession>A0A803MKF7</accession>
<evidence type="ECO:0000313" key="3">
    <source>
        <dbReference type="Proteomes" id="UP000596660"/>
    </source>
</evidence>
<dbReference type="Gramene" id="AUR62031298-RA">
    <property type="protein sequence ID" value="AUR62031298-RA:cds"/>
    <property type="gene ID" value="AUR62031298"/>
</dbReference>
<keyword evidence="3" id="KW-1185">Reference proteome</keyword>
<organism evidence="2 3">
    <name type="scientific">Chenopodium quinoa</name>
    <name type="common">Quinoa</name>
    <dbReference type="NCBI Taxonomy" id="63459"/>
    <lineage>
        <taxon>Eukaryota</taxon>
        <taxon>Viridiplantae</taxon>
        <taxon>Streptophyta</taxon>
        <taxon>Embryophyta</taxon>
        <taxon>Tracheophyta</taxon>
        <taxon>Spermatophyta</taxon>
        <taxon>Magnoliopsida</taxon>
        <taxon>eudicotyledons</taxon>
        <taxon>Gunneridae</taxon>
        <taxon>Pentapetalae</taxon>
        <taxon>Caryophyllales</taxon>
        <taxon>Chenopodiaceae</taxon>
        <taxon>Chenopodioideae</taxon>
        <taxon>Atripliceae</taxon>
        <taxon>Chenopodium</taxon>
    </lineage>
</organism>
<dbReference type="EnsemblPlants" id="AUR62031298-RA">
    <property type="protein sequence ID" value="AUR62031298-RA:cds"/>
    <property type="gene ID" value="AUR62031298"/>
</dbReference>
<evidence type="ECO:0000256" key="1">
    <source>
        <dbReference type="SAM" id="MobiDB-lite"/>
    </source>
</evidence>
<feature type="region of interest" description="Disordered" evidence="1">
    <location>
        <begin position="56"/>
        <end position="96"/>
    </location>
</feature>
<dbReference type="Proteomes" id="UP000596660">
    <property type="component" value="Unplaced"/>
</dbReference>
<sequence>MGRGFMCQSSASTAVGCMPDDMRSVIVPCKSNNGRIGNSARYSRLVDDSSEKERLLVKGSKRRENLLPLNDRNKVKAKGDHKSSVSDQQRKAKSLQNCSSGATHLYQVRVLDF</sequence>
<dbReference type="AlphaFoldDB" id="A0A803MKF7"/>
<protein>
    <submittedName>
        <fullName evidence="2">Uncharacterized protein</fullName>
    </submittedName>
</protein>
<feature type="compositionally biased region" description="Basic and acidic residues" evidence="1">
    <location>
        <begin position="71"/>
        <end position="90"/>
    </location>
</feature>
<proteinExistence type="predicted"/>
<name>A0A803MKF7_CHEQI</name>
<reference evidence="2" key="1">
    <citation type="journal article" date="2017" name="Nature">
        <title>The genome of Chenopodium quinoa.</title>
        <authorList>
            <person name="Jarvis D.E."/>
            <person name="Ho Y.S."/>
            <person name="Lightfoot D.J."/>
            <person name="Schmoeckel S.M."/>
            <person name="Li B."/>
            <person name="Borm T.J.A."/>
            <person name="Ohyanagi H."/>
            <person name="Mineta K."/>
            <person name="Michell C.T."/>
            <person name="Saber N."/>
            <person name="Kharbatia N.M."/>
            <person name="Rupper R.R."/>
            <person name="Sharp A.R."/>
            <person name="Dally N."/>
            <person name="Boughton B.A."/>
            <person name="Woo Y.H."/>
            <person name="Gao G."/>
            <person name="Schijlen E.G.W.M."/>
            <person name="Guo X."/>
            <person name="Momin A.A."/>
            <person name="Negrao S."/>
            <person name="Al-Babili S."/>
            <person name="Gehring C."/>
            <person name="Roessner U."/>
            <person name="Jung C."/>
            <person name="Murphy K."/>
            <person name="Arold S.T."/>
            <person name="Gojobori T."/>
            <person name="van der Linden C.G."/>
            <person name="van Loo E.N."/>
            <person name="Jellen E.N."/>
            <person name="Maughan P.J."/>
            <person name="Tester M."/>
        </authorList>
    </citation>
    <scope>NUCLEOTIDE SEQUENCE [LARGE SCALE GENOMIC DNA]</scope>
    <source>
        <strain evidence="2">cv. PI 614886</strain>
    </source>
</reference>